<comment type="caution">
    <text evidence="2">The sequence shown here is derived from an EMBL/GenBank/DDBJ whole genome shotgun (WGS) entry which is preliminary data.</text>
</comment>
<feature type="region of interest" description="Disordered" evidence="1">
    <location>
        <begin position="102"/>
        <end position="126"/>
    </location>
</feature>
<accession>A0AAD6YB45</accession>
<dbReference type="EMBL" id="JARJCW010000064">
    <property type="protein sequence ID" value="KAJ7200153.1"/>
    <property type="molecule type" value="Genomic_DNA"/>
</dbReference>
<name>A0AAD6YB45_9AGAR</name>
<sequence length="199" mass="22059">MGYLEVLREPVDVSLERAGVTELEMASASMQTTLFLFLSRDAAPTRKALHVRSNVSRKADLSPRLRADGDALSSEPLPKSFACAINAAQVCAHFRLKRKLQEQEDAQAGDDKKTKRRKLASFRSSHCTDHRRDSAYNFFQFSPRSHVWPVPGAEASMQMIGLLGKLPWLPTSNLIPVSLLWWGSGNAGCPVVDAQAEYC</sequence>
<dbReference type="Proteomes" id="UP001219525">
    <property type="component" value="Unassembled WGS sequence"/>
</dbReference>
<keyword evidence="3" id="KW-1185">Reference proteome</keyword>
<gene>
    <name evidence="2" type="ORF">GGX14DRAFT_660649</name>
</gene>
<protein>
    <submittedName>
        <fullName evidence="2">Uncharacterized protein</fullName>
    </submittedName>
</protein>
<evidence type="ECO:0000313" key="3">
    <source>
        <dbReference type="Proteomes" id="UP001219525"/>
    </source>
</evidence>
<organism evidence="2 3">
    <name type="scientific">Mycena pura</name>
    <dbReference type="NCBI Taxonomy" id="153505"/>
    <lineage>
        <taxon>Eukaryota</taxon>
        <taxon>Fungi</taxon>
        <taxon>Dikarya</taxon>
        <taxon>Basidiomycota</taxon>
        <taxon>Agaricomycotina</taxon>
        <taxon>Agaricomycetes</taxon>
        <taxon>Agaricomycetidae</taxon>
        <taxon>Agaricales</taxon>
        <taxon>Marasmiineae</taxon>
        <taxon>Mycenaceae</taxon>
        <taxon>Mycena</taxon>
    </lineage>
</organism>
<evidence type="ECO:0000256" key="1">
    <source>
        <dbReference type="SAM" id="MobiDB-lite"/>
    </source>
</evidence>
<evidence type="ECO:0000313" key="2">
    <source>
        <dbReference type="EMBL" id="KAJ7200153.1"/>
    </source>
</evidence>
<reference evidence="2" key="1">
    <citation type="submission" date="2023-03" db="EMBL/GenBank/DDBJ databases">
        <title>Massive genome expansion in bonnet fungi (Mycena s.s.) driven by repeated elements and novel gene families across ecological guilds.</title>
        <authorList>
            <consortium name="Lawrence Berkeley National Laboratory"/>
            <person name="Harder C.B."/>
            <person name="Miyauchi S."/>
            <person name="Viragh M."/>
            <person name="Kuo A."/>
            <person name="Thoen E."/>
            <person name="Andreopoulos B."/>
            <person name="Lu D."/>
            <person name="Skrede I."/>
            <person name="Drula E."/>
            <person name="Henrissat B."/>
            <person name="Morin E."/>
            <person name="Kohler A."/>
            <person name="Barry K."/>
            <person name="LaButti K."/>
            <person name="Morin E."/>
            <person name="Salamov A."/>
            <person name="Lipzen A."/>
            <person name="Mereny Z."/>
            <person name="Hegedus B."/>
            <person name="Baldrian P."/>
            <person name="Stursova M."/>
            <person name="Weitz H."/>
            <person name="Taylor A."/>
            <person name="Grigoriev I.V."/>
            <person name="Nagy L.G."/>
            <person name="Martin F."/>
            <person name="Kauserud H."/>
        </authorList>
    </citation>
    <scope>NUCLEOTIDE SEQUENCE</scope>
    <source>
        <strain evidence="2">9144</strain>
    </source>
</reference>
<proteinExistence type="predicted"/>
<dbReference type="AlphaFoldDB" id="A0AAD6YB45"/>